<evidence type="ECO:0000313" key="6">
    <source>
        <dbReference type="Proteomes" id="UP000054383"/>
    </source>
</evidence>
<feature type="transmembrane region" description="Helical" evidence="3">
    <location>
        <begin position="792"/>
        <end position="812"/>
    </location>
</feature>
<accession>A0A0U1LSQ3</accession>
<gene>
    <name evidence="5" type="ORF">PISL3812_03165</name>
</gene>
<dbReference type="GO" id="GO:0022857">
    <property type="term" value="F:transmembrane transporter activity"/>
    <property type="evidence" value="ECO:0007669"/>
    <property type="project" value="InterPro"/>
</dbReference>
<feature type="transmembrane region" description="Helical" evidence="3">
    <location>
        <begin position="665"/>
        <end position="689"/>
    </location>
</feature>
<dbReference type="InterPro" id="IPR051361">
    <property type="entry name" value="ThrE/Ser_Exporter"/>
</dbReference>
<feature type="transmembrane region" description="Helical" evidence="3">
    <location>
        <begin position="607"/>
        <end position="625"/>
    </location>
</feature>
<dbReference type="Pfam" id="PF06738">
    <property type="entry name" value="ThrE"/>
    <property type="match status" value="1"/>
</dbReference>
<keyword evidence="6" id="KW-1185">Reference proteome</keyword>
<feature type="compositionally biased region" description="Low complexity" evidence="2">
    <location>
        <begin position="413"/>
        <end position="434"/>
    </location>
</feature>
<dbReference type="Proteomes" id="UP000054383">
    <property type="component" value="Unassembled WGS sequence"/>
</dbReference>
<proteinExistence type="inferred from homology"/>
<feature type="compositionally biased region" description="Basic residues" evidence="2">
    <location>
        <begin position="400"/>
        <end position="412"/>
    </location>
</feature>
<dbReference type="InterPro" id="IPR010619">
    <property type="entry name" value="ThrE-like_N"/>
</dbReference>
<feature type="transmembrane region" description="Helical" evidence="3">
    <location>
        <begin position="819"/>
        <end position="837"/>
    </location>
</feature>
<feature type="transmembrane region" description="Helical" evidence="3">
    <location>
        <begin position="744"/>
        <end position="762"/>
    </location>
</feature>
<organism evidence="5 6">
    <name type="scientific">Talaromyces islandicus</name>
    <name type="common">Penicillium islandicum</name>
    <dbReference type="NCBI Taxonomy" id="28573"/>
    <lineage>
        <taxon>Eukaryota</taxon>
        <taxon>Fungi</taxon>
        <taxon>Dikarya</taxon>
        <taxon>Ascomycota</taxon>
        <taxon>Pezizomycotina</taxon>
        <taxon>Eurotiomycetes</taxon>
        <taxon>Eurotiomycetidae</taxon>
        <taxon>Eurotiales</taxon>
        <taxon>Trichocomaceae</taxon>
        <taxon>Talaromyces</taxon>
        <taxon>Talaromyces sect. Islandici</taxon>
    </lineage>
</organism>
<feature type="transmembrane region" description="Helical" evidence="3">
    <location>
        <begin position="701"/>
        <end position="724"/>
    </location>
</feature>
<feature type="compositionally biased region" description="Polar residues" evidence="2">
    <location>
        <begin position="230"/>
        <end position="242"/>
    </location>
</feature>
<evidence type="ECO:0000256" key="3">
    <source>
        <dbReference type="SAM" id="Phobius"/>
    </source>
</evidence>
<dbReference type="PANTHER" id="PTHR31082:SF4">
    <property type="entry name" value="PHEROMONE-REGULATED MEMBRANE PROTEIN 10"/>
    <property type="match status" value="1"/>
</dbReference>
<evidence type="ECO:0000259" key="4">
    <source>
        <dbReference type="Pfam" id="PF06738"/>
    </source>
</evidence>
<sequence length="926" mass="101285">MTQPSQFDGPVQLNSCSDHPISLRNSTSLEFGSPALTPELHEEMAARCFNLCPYNLTGFRKTSKNSPRGANERYTGLSPINLQYFPPEFSSKLSNDTTFVEETHGAGAVPGKPKNARICPVANYFNAPAQGPPTFDMQAQWLASTSDIHCQKGDLLPYGSALTASILDARELGSFVMTNDTLSTLSSNDQLSSGSTFSESETSTEVTSDADDDWISARKGQPYAPEGPQLGSSPFLTTSGSSPLQQPYFSTYPDQPTLFCSYVGDNILIFSLPEDDYDLAIEDEEGSLADQQRSTNLPEAQIFIQQMNQSDTNAPYPVRTHGTGLQPEDQGPDPCVIPLSDDRLLSTILKLRERQYDEDESSGMDKISYPSSLHIRNGSMSDMSACCDRSLSREPLTAKPPKRKWWEKKKPKQSQPSLPFPNFSSKSSFSSTSSQCPTLVRSRSCEAVSSQSMVENEYRGELHINVRIAETYCRQRYLLRLCKALMKYGAPTHRLEEYMCMTARVLDVDGQFLYIPGCMVVSFDDAATHTTDVKLVKTVQGVDLGRLFEVHKVYKEVVHDVIEVGEATERLESIMKQKPLFNVWVLILIHGLASASVGPFAFGARPIDMPIAFILGCLLGTLQLVLSPRSYLYSNVFEISAAVLTSFLARAFGSIPYNGGRLFCFSALAQSSIALILPGYMVLCGSLELQSRSIVAGSVRMVYSIIYSLFLGFGITIGTSVYGLLDPNASSEYTCPASPIHNPYLQRLPFVMMFTFCLSTINQSKWKQIPVMLTISLCGYLTTYLSTKRFGYNTQVVNALGAFVIGVMGNLYSRLGHGVAAAAILPAIFVQVPSGLASSGSLVSGITSADEMSRNTSFYSIINNGTEGFLEAQKNISLYGSKVYSGVVFDIGFGMVQVAIGITVGLFLAALVVYPLGKKRSGLFSF</sequence>
<feature type="compositionally biased region" description="Low complexity" evidence="2">
    <location>
        <begin position="192"/>
        <end position="207"/>
    </location>
</feature>
<feature type="transmembrane region" description="Helical" evidence="3">
    <location>
        <begin position="580"/>
        <end position="601"/>
    </location>
</feature>
<name>A0A0U1LSQ3_TALIS</name>
<feature type="transmembrane region" description="Helical" evidence="3">
    <location>
        <begin position="769"/>
        <end position="786"/>
    </location>
</feature>
<reference evidence="5 6" key="1">
    <citation type="submission" date="2015-04" db="EMBL/GenBank/DDBJ databases">
        <authorList>
            <person name="Syromyatnikov M.Y."/>
            <person name="Popov V.N."/>
        </authorList>
    </citation>
    <scope>NUCLEOTIDE SEQUENCE [LARGE SCALE GENOMIC DNA]</scope>
    <source>
        <strain evidence="5">WF-38-12</strain>
    </source>
</reference>
<evidence type="ECO:0000256" key="2">
    <source>
        <dbReference type="SAM" id="MobiDB-lite"/>
    </source>
</evidence>
<keyword evidence="3" id="KW-1133">Transmembrane helix</keyword>
<dbReference type="AlphaFoldDB" id="A0A0U1LSQ3"/>
<evidence type="ECO:0000313" key="5">
    <source>
        <dbReference type="EMBL" id="CRG86162.1"/>
    </source>
</evidence>
<keyword evidence="3" id="KW-0812">Transmembrane</keyword>
<comment type="similarity">
    <text evidence="1">Belongs to the ThrE exporter (TC 2.A.79) family.</text>
</comment>
<dbReference type="OrthoDB" id="413008at2759"/>
<protein>
    <submittedName>
        <fullName evidence="5">Pheromone-regulated membrane protein 10</fullName>
    </submittedName>
</protein>
<dbReference type="EMBL" id="CVMT01000002">
    <property type="protein sequence ID" value="CRG86162.1"/>
    <property type="molecule type" value="Genomic_DNA"/>
</dbReference>
<feature type="region of interest" description="Disordered" evidence="2">
    <location>
        <begin position="187"/>
        <end position="242"/>
    </location>
</feature>
<feature type="region of interest" description="Disordered" evidence="2">
    <location>
        <begin position="391"/>
        <end position="435"/>
    </location>
</feature>
<feature type="transmembrane region" description="Helical" evidence="3">
    <location>
        <begin position="891"/>
        <end position="916"/>
    </location>
</feature>
<evidence type="ECO:0000256" key="1">
    <source>
        <dbReference type="ARBA" id="ARBA00034125"/>
    </source>
</evidence>
<keyword evidence="3" id="KW-0472">Membrane</keyword>
<dbReference type="PANTHER" id="PTHR31082">
    <property type="entry name" value="PHEROMONE-REGULATED MEMBRANE PROTEIN 10"/>
    <property type="match status" value="1"/>
</dbReference>
<feature type="domain" description="Threonine/serine exporter-like N-terminal" evidence="4">
    <location>
        <begin position="476"/>
        <end position="721"/>
    </location>
</feature>